<gene>
    <name evidence="1" type="ORF">ROSINTL182_08917</name>
</gene>
<name>C7GG55_9FIRM</name>
<dbReference type="AlphaFoldDB" id="C7GG55"/>
<reference evidence="1 2" key="1">
    <citation type="submission" date="2009-08" db="EMBL/GenBank/DDBJ databases">
        <authorList>
            <person name="Weinstock G."/>
            <person name="Sodergren E."/>
            <person name="Clifton S."/>
            <person name="Fulton L."/>
            <person name="Fulton B."/>
            <person name="Courtney L."/>
            <person name="Fronick C."/>
            <person name="Harrison M."/>
            <person name="Strong C."/>
            <person name="Farmer C."/>
            <person name="Delahaunty K."/>
            <person name="Markovic C."/>
            <person name="Hall O."/>
            <person name="Minx P."/>
            <person name="Tomlinson C."/>
            <person name="Mitreva M."/>
            <person name="Nelson J."/>
            <person name="Hou S."/>
            <person name="Wollam A."/>
            <person name="Pepin K.H."/>
            <person name="Johnson M."/>
            <person name="Bhonagiri V."/>
            <person name="Nash W.E."/>
            <person name="Warren W."/>
            <person name="Chinwalla A."/>
            <person name="Mardis E.R."/>
            <person name="Wilson R.K."/>
        </authorList>
    </citation>
    <scope>NUCLEOTIDE SEQUENCE [LARGE SCALE GENOMIC DNA]</scope>
    <source>
        <strain evidence="1 2">L1-82</strain>
    </source>
</reference>
<dbReference type="Proteomes" id="UP000004828">
    <property type="component" value="Unassembled WGS sequence"/>
</dbReference>
<protein>
    <submittedName>
        <fullName evidence="1">Uncharacterized protein</fullName>
    </submittedName>
</protein>
<comment type="caution">
    <text evidence="1">The sequence shown here is derived from an EMBL/GenBank/DDBJ whole genome shotgun (WGS) entry which is preliminary data.</text>
</comment>
<sequence length="45" mass="5348">MYCHRDVNQIQACILEAEMRMRPCMSETEMWTPVCVLEAEMRIQA</sequence>
<evidence type="ECO:0000313" key="1">
    <source>
        <dbReference type="EMBL" id="EEU99193.1"/>
    </source>
</evidence>
<accession>C7GG55</accession>
<dbReference type="EMBL" id="ABYJ02000231">
    <property type="protein sequence ID" value="EEU99193.1"/>
    <property type="molecule type" value="Genomic_DNA"/>
</dbReference>
<evidence type="ECO:0000313" key="2">
    <source>
        <dbReference type="Proteomes" id="UP000004828"/>
    </source>
</evidence>
<proteinExistence type="predicted"/>
<organism evidence="1 2">
    <name type="scientific">Roseburia intestinalis L1-82</name>
    <dbReference type="NCBI Taxonomy" id="536231"/>
    <lineage>
        <taxon>Bacteria</taxon>
        <taxon>Bacillati</taxon>
        <taxon>Bacillota</taxon>
        <taxon>Clostridia</taxon>
        <taxon>Lachnospirales</taxon>
        <taxon>Lachnospiraceae</taxon>
        <taxon>Roseburia</taxon>
    </lineage>
</organism>
<dbReference type="HOGENOM" id="CLU_3204771_0_0_9"/>